<proteinExistence type="predicted"/>
<accession>A6I8C6</accession>
<evidence type="ECO:0000313" key="1">
    <source>
        <dbReference type="EMBL" id="EDM17754.1"/>
    </source>
</evidence>
<dbReference type="Proteomes" id="UP000234681">
    <property type="component" value="Chromosome 1"/>
</dbReference>
<evidence type="ECO:0000313" key="2">
    <source>
        <dbReference type="Proteomes" id="UP000234681"/>
    </source>
</evidence>
<dbReference type="EMBL" id="CH473956">
    <property type="protein sequence ID" value="EDM17754.1"/>
    <property type="molecule type" value="Genomic_DNA"/>
</dbReference>
<dbReference type="AlphaFoldDB" id="A6I8C6"/>
<organism evidence="1 2">
    <name type="scientific">Rattus norvegicus</name>
    <name type="common">Rat</name>
    <dbReference type="NCBI Taxonomy" id="10116"/>
    <lineage>
        <taxon>Eukaryota</taxon>
        <taxon>Metazoa</taxon>
        <taxon>Chordata</taxon>
        <taxon>Craniata</taxon>
        <taxon>Vertebrata</taxon>
        <taxon>Euteleostomi</taxon>
        <taxon>Mammalia</taxon>
        <taxon>Eutheria</taxon>
        <taxon>Euarchontoglires</taxon>
        <taxon>Glires</taxon>
        <taxon>Rodentia</taxon>
        <taxon>Myomorpha</taxon>
        <taxon>Muroidea</taxon>
        <taxon>Muridae</taxon>
        <taxon>Murinae</taxon>
        <taxon>Rattus</taxon>
    </lineage>
</organism>
<reference evidence="1 2" key="1">
    <citation type="submission" date="2005-09" db="EMBL/GenBank/DDBJ databases">
        <authorList>
            <person name="Mural R.J."/>
            <person name="Li P.W."/>
            <person name="Adams M.D."/>
            <person name="Amanatides P.G."/>
            <person name="Baden-Tillson H."/>
            <person name="Barnstead M."/>
            <person name="Chin S.H."/>
            <person name="Dew I."/>
            <person name="Evans C.A."/>
            <person name="Ferriera S."/>
            <person name="Flanigan M."/>
            <person name="Fosler C."/>
            <person name="Glodek A."/>
            <person name="Gu Z."/>
            <person name="Holt R.A."/>
            <person name="Jennings D."/>
            <person name="Kraft C.L."/>
            <person name="Lu F."/>
            <person name="Nguyen T."/>
            <person name="Nusskern D.R."/>
            <person name="Pfannkoch C.M."/>
            <person name="Sitter C."/>
            <person name="Sutton G.G."/>
            <person name="Venter J.C."/>
            <person name="Wang Z."/>
            <person name="Woodage T."/>
            <person name="Zheng X.H."/>
            <person name="Zhong F."/>
        </authorList>
    </citation>
    <scope>NUCLEOTIDE SEQUENCE [LARGE SCALE GENOMIC DNA]</scope>
    <source>
        <strain>BN</strain>
        <strain evidence="2">Sprague-Dawley</strain>
    </source>
</reference>
<protein>
    <submittedName>
        <fullName evidence="1">RCG40226</fullName>
    </submittedName>
</protein>
<gene>
    <name evidence="1" type="ORF">rCG_40226</name>
</gene>
<name>A6I8C6_RAT</name>
<sequence length="55" mass="5937">MRSPLFSEPGFPGFLLGITRLVSDGRSPTSIASRRSHPPVCAQMESTPLGISKYC</sequence>